<feature type="compositionally biased region" description="Low complexity" evidence="2">
    <location>
        <begin position="387"/>
        <end position="396"/>
    </location>
</feature>
<feature type="region of interest" description="Disordered" evidence="2">
    <location>
        <begin position="1"/>
        <end position="29"/>
    </location>
</feature>
<dbReference type="EMBL" id="GL377302">
    <property type="protein sequence ID" value="EFJ01613.1"/>
    <property type="molecule type" value="Genomic_DNA"/>
</dbReference>
<dbReference type="HOGENOM" id="CLU_020826_2_0_1"/>
<dbReference type="Pfam" id="PF05057">
    <property type="entry name" value="DUF676"/>
    <property type="match status" value="1"/>
</dbReference>
<feature type="region of interest" description="Disordered" evidence="2">
    <location>
        <begin position="387"/>
        <end position="425"/>
    </location>
</feature>
<dbReference type="eggNOG" id="ENOG502QQEZ">
    <property type="taxonomic scope" value="Eukaryota"/>
</dbReference>
<dbReference type="VEuPathDB" id="FungiDB:SCHCODRAFT_02621691"/>
<comment type="similarity">
    <text evidence="1">Belongs to the putative lipase ROG1 family.</text>
</comment>
<dbReference type="SUPFAM" id="SSF53474">
    <property type="entry name" value="alpha/beta-Hydrolases"/>
    <property type="match status" value="1"/>
</dbReference>
<sequence>MSGSPDLTSSRTSPTPTTDEKGKGKEPPKDNVLVVFIHGFKGDDETFQHFPDRLQHILSEAISDAVVDCVVFPQYETKGNLTEAVNRFSEWLTTKTVEREVSTGVGAGNVKIVLAGHSMGGILAADTLQEFIQTRPDTSAPLWPKIIAVLAFDTPYLGVHPFVFKNSATKAVEYASTAKTLGSALLGGFAGFGSKKPTNDKSKAPAGLITAPDTDKQPSDSNNQSGWAKWAVPALYAVGGAVAAGAVAGGAYWRRDDLNLGLSWVTDHLKYVGELWNEKRMNARVEGLVDFEEQHGVLFKTFYTFLPPSPPTYFSSRTFVVLPKRISRAYSHFAPAKNELAADELEAHTGMFSGATNDGYYELGLETAKFIRQAVFLHRGVMVAGASAAAPATPSSEQPGASDPIPQDPSTGEGDAVALPKPPEA</sequence>
<protein>
    <recommendedName>
        <fullName evidence="3">DUF676 domain-containing protein</fullName>
    </recommendedName>
</protein>
<feature type="region of interest" description="Disordered" evidence="2">
    <location>
        <begin position="197"/>
        <end position="225"/>
    </location>
</feature>
<gene>
    <name evidence="4" type="ORF">SCHCODRAFT_71746</name>
</gene>
<dbReference type="PANTHER" id="PTHR47842">
    <property type="entry name" value="EXPRESSED PROTEIN"/>
    <property type="match status" value="1"/>
</dbReference>
<dbReference type="InterPro" id="IPR029058">
    <property type="entry name" value="AB_hydrolase_fold"/>
</dbReference>
<proteinExistence type="inferred from homology"/>
<reference evidence="4 5" key="1">
    <citation type="journal article" date="2010" name="Nat. Biotechnol.">
        <title>Genome sequence of the model mushroom Schizophyllum commune.</title>
        <authorList>
            <person name="Ohm R.A."/>
            <person name="de Jong J.F."/>
            <person name="Lugones L.G."/>
            <person name="Aerts A."/>
            <person name="Kothe E."/>
            <person name="Stajich J.E."/>
            <person name="de Vries R.P."/>
            <person name="Record E."/>
            <person name="Levasseur A."/>
            <person name="Baker S.E."/>
            <person name="Bartholomew K.A."/>
            <person name="Coutinho P.M."/>
            <person name="Erdmann S."/>
            <person name="Fowler T.J."/>
            <person name="Gathman A.C."/>
            <person name="Lombard V."/>
            <person name="Henrissat B."/>
            <person name="Knabe N."/>
            <person name="Kuees U."/>
            <person name="Lilly W.W."/>
            <person name="Lindquist E."/>
            <person name="Lucas S."/>
            <person name="Magnuson J.K."/>
            <person name="Piumi F."/>
            <person name="Raudaskoski M."/>
            <person name="Salamov A."/>
            <person name="Schmutz J."/>
            <person name="Schwarze F.W.M.R."/>
            <person name="vanKuyk P.A."/>
            <person name="Horton J.S."/>
            <person name="Grigoriev I.V."/>
            <person name="Woesten H.A.B."/>
        </authorList>
    </citation>
    <scope>NUCLEOTIDE SEQUENCE [LARGE SCALE GENOMIC DNA]</scope>
    <source>
        <strain evidence="5">H4-8 / FGSC 9210</strain>
    </source>
</reference>
<dbReference type="AlphaFoldDB" id="D8PPF0"/>
<dbReference type="InParanoid" id="D8PPF0"/>
<dbReference type="OrthoDB" id="442243at2759"/>
<feature type="compositionally biased region" description="Basic and acidic residues" evidence="2">
    <location>
        <begin position="18"/>
        <end position="29"/>
    </location>
</feature>
<keyword evidence="5" id="KW-1185">Reference proteome</keyword>
<evidence type="ECO:0000313" key="4">
    <source>
        <dbReference type="EMBL" id="EFJ01613.1"/>
    </source>
</evidence>
<dbReference type="InterPro" id="IPR007751">
    <property type="entry name" value="DUF676_lipase-like"/>
</dbReference>
<dbReference type="OMA" id="TAETWAH"/>
<dbReference type="Proteomes" id="UP000007431">
    <property type="component" value="Unassembled WGS sequence"/>
</dbReference>
<feature type="compositionally biased region" description="Low complexity" evidence="2">
    <location>
        <begin position="1"/>
        <end position="17"/>
    </location>
</feature>
<dbReference type="Gene3D" id="3.40.50.1820">
    <property type="entry name" value="alpha/beta hydrolase"/>
    <property type="match status" value="1"/>
</dbReference>
<organism evidence="5">
    <name type="scientific">Schizophyllum commune (strain H4-8 / FGSC 9210)</name>
    <name type="common">Split gill fungus</name>
    <dbReference type="NCBI Taxonomy" id="578458"/>
    <lineage>
        <taxon>Eukaryota</taxon>
        <taxon>Fungi</taxon>
        <taxon>Dikarya</taxon>
        <taxon>Basidiomycota</taxon>
        <taxon>Agaricomycotina</taxon>
        <taxon>Agaricomycetes</taxon>
        <taxon>Agaricomycetidae</taxon>
        <taxon>Agaricales</taxon>
        <taxon>Schizophyllaceae</taxon>
        <taxon>Schizophyllum</taxon>
    </lineage>
</organism>
<evidence type="ECO:0000259" key="3">
    <source>
        <dbReference type="Pfam" id="PF05057"/>
    </source>
</evidence>
<evidence type="ECO:0000313" key="5">
    <source>
        <dbReference type="Proteomes" id="UP000007431"/>
    </source>
</evidence>
<accession>D8PPF0</accession>
<evidence type="ECO:0000256" key="2">
    <source>
        <dbReference type="SAM" id="MobiDB-lite"/>
    </source>
</evidence>
<evidence type="ECO:0000256" key="1">
    <source>
        <dbReference type="ARBA" id="ARBA00007920"/>
    </source>
</evidence>
<feature type="domain" description="DUF676" evidence="3">
    <location>
        <begin position="30"/>
        <end position="160"/>
    </location>
</feature>
<dbReference type="KEGG" id="scm:SCHCO_02621691"/>
<dbReference type="RefSeq" id="XP_003036515.1">
    <property type="nucleotide sequence ID" value="XM_003036469.1"/>
</dbReference>
<dbReference type="PANTHER" id="PTHR47842:SF1">
    <property type="entry name" value="DUF676 DOMAIN-CONTAINING PROTEIN"/>
    <property type="match status" value="1"/>
</dbReference>
<dbReference type="GeneID" id="9597491"/>
<name>D8PPF0_SCHCM</name>